<proteinExistence type="predicted"/>
<evidence type="ECO:0000313" key="2">
    <source>
        <dbReference type="Proteomes" id="UP000019149"/>
    </source>
</evidence>
<dbReference type="RefSeq" id="XP_024351179.1">
    <property type="nucleotide sequence ID" value="XM_024494393.1"/>
</dbReference>
<gene>
    <name evidence="1" type="ORF">EGR_05144</name>
</gene>
<accession>W6UGB9</accession>
<dbReference type="KEGG" id="egl:EGR_05144"/>
<dbReference type="AlphaFoldDB" id="W6UGB9"/>
<dbReference type="CTD" id="36340859"/>
<keyword evidence="2" id="KW-1185">Reference proteome</keyword>
<comment type="caution">
    <text evidence="1">The sequence shown here is derived from an EMBL/GenBank/DDBJ whole genome shotgun (WGS) entry which is preliminary data.</text>
</comment>
<organism evidence="1 2">
    <name type="scientific">Echinococcus granulosus</name>
    <name type="common">Hydatid tapeworm</name>
    <dbReference type="NCBI Taxonomy" id="6210"/>
    <lineage>
        <taxon>Eukaryota</taxon>
        <taxon>Metazoa</taxon>
        <taxon>Spiralia</taxon>
        <taxon>Lophotrochozoa</taxon>
        <taxon>Platyhelminthes</taxon>
        <taxon>Cestoda</taxon>
        <taxon>Eucestoda</taxon>
        <taxon>Cyclophyllidea</taxon>
        <taxon>Taeniidae</taxon>
        <taxon>Echinococcus</taxon>
        <taxon>Echinococcus granulosus group</taxon>
    </lineage>
</organism>
<protein>
    <submittedName>
        <fullName evidence="1">Uncharacterized protein</fullName>
    </submittedName>
</protein>
<dbReference type="EMBL" id="APAU02000036">
    <property type="protein sequence ID" value="EUB59983.1"/>
    <property type="molecule type" value="Genomic_DNA"/>
</dbReference>
<dbReference type="Proteomes" id="UP000019149">
    <property type="component" value="Unassembled WGS sequence"/>
</dbReference>
<name>W6UGB9_ECHGR</name>
<dbReference type="GeneID" id="36340859"/>
<sequence length="243" mass="28302">MRLEFFSSQKASVLKNFGITAYHRAFIFRNSYTITILQLEDVCVEKETRSNVKFWQNSKSLRHQSDKFKCLDQPDTAGNQKLMRDTCWKLTILALGKQVAASHMSDAGSKRVTINEICVFHHAEVSMMTWCTLNITFNLNFLRDEYYLKDDLETVSNLIMTTERDLDLFRVYKNLPTNTQLIHFRKIVLNCDIINSPPASHIRDTCHLSVNDGYDCMKSCHLLQKTLTKEKCFWSYSDLAFII</sequence>
<evidence type="ECO:0000313" key="1">
    <source>
        <dbReference type="EMBL" id="EUB59983.1"/>
    </source>
</evidence>
<reference evidence="1 2" key="1">
    <citation type="journal article" date="2013" name="Nat. Genet.">
        <title>The genome of the hydatid tapeworm Echinococcus granulosus.</title>
        <authorList>
            <person name="Zheng H."/>
            <person name="Zhang W."/>
            <person name="Zhang L."/>
            <person name="Zhang Z."/>
            <person name="Li J."/>
            <person name="Lu G."/>
            <person name="Zhu Y."/>
            <person name="Wang Y."/>
            <person name="Huang Y."/>
            <person name="Liu J."/>
            <person name="Kang H."/>
            <person name="Chen J."/>
            <person name="Wang L."/>
            <person name="Chen A."/>
            <person name="Yu S."/>
            <person name="Gao Z."/>
            <person name="Jin L."/>
            <person name="Gu W."/>
            <person name="Wang Z."/>
            <person name="Zhao L."/>
            <person name="Shi B."/>
            <person name="Wen H."/>
            <person name="Lin R."/>
            <person name="Jones M.K."/>
            <person name="Brejova B."/>
            <person name="Vinar T."/>
            <person name="Zhao G."/>
            <person name="McManus D.P."/>
            <person name="Chen Z."/>
            <person name="Zhou Y."/>
            <person name="Wang S."/>
        </authorList>
    </citation>
    <scope>NUCLEOTIDE SEQUENCE [LARGE SCALE GENOMIC DNA]</scope>
</reference>